<reference evidence="1" key="1">
    <citation type="submission" date="2021-01" db="EMBL/GenBank/DDBJ databases">
        <authorList>
            <person name="Corre E."/>
            <person name="Pelletier E."/>
            <person name="Niang G."/>
            <person name="Scheremetjew M."/>
            <person name="Finn R."/>
            <person name="Kale V."/>
            <person name="Holt S."/>
            <person name="Cochrane G."/>
            <person name="Meng A."/>
            <person name="Brown T."/>
            <person name="Cohen L."/>
        </authorList>
    </citation>
    <scope>NUCLEOTIDE SEQUENCE</scope>
    <source>
        <strain evidence="1">CCAP979/52</strain>
    </source>
</reference>
<accession>A0A7S0N2D8</accession>
<gene>
    <name evidence="1" type="ORF">CCUR1050_LOCUS29573</name>
</gene>
<sequence length="113" mass="12988">MAKKRYENLGFSVHEEVLYRNFFVTQCKQHFQVLFKSFSGLSTLHLPDFFVGQSLCIAMVHKPNESVTALSLNEKKVSVSHLVSLPLNKPADAELLVVRRESQEKYVSLKYLE</sequence>
<dbReference type="EMBL" id="HBEZ01053888">
    <property type="protein sequence ID" value="CAD8656155.1"/>
    <property type="molecule type" value="Transcribed_RNA"/>
</dbReference>
<evidence type="ECO:0000313" key="1">
    <source>
        <dbReference type="EMBL" id="CAD8656155.1"/>
    </source>
</evidence>
<protein>
    <submittedName>
        <fullName evidence="1">Uncharacterized protein</fullName>
    </submittedName>
</protein>
<dbReference type="AlphaFoldDB" id="A0A7S0N2D8"/>
<organism evidence="1">
    <name type="scientific">Cryptomonas curvata</name>
    <dbReference type="NCBI Taxonomy" id="233186"/>
    <lineage>
        <taxon>Eukaryota</taxon>
        <taxon>Cryptophyceae</taxon>
        <taxon>Cryptomonadales</taxon>
        <taxon>Cryptomonadaceae</taxon>
        <taxon>Cryptomonas</taxon>
    </lineage>
</organism>
<name>A0A7S0N2D8_9CRYP</name>
<proteinExistence type="predicted"/>